<feature type="compositionally biased region" description="Polar residues" evidence="2">
    <location>
        <begin position="145"/>
        <end position="154"/>
    </location>
</feature>
<feature type="region of interest" description="Disordered" evidence="2">
    <location>
        <begin position="143"/>
        <end position="163"/>
    </location>
</feature>
<feature type="chain" id="PRO_5022759226" evidence="3">
    <location>
        <begin position="21"/>
        <end position="163"/>
    </location>
</feature>
<evidence type="ECO:0000256" key="3">
    <source>
        <dbReference type="SAM" id="SignalP"/>
    </source>
</evidence>
<evidence type="ECO:0000256" key="2">
    <source>
        <dbReference type="SAM" id="MobiDB-lite"/>
    </source>
</evidence>
<feature type="domain" description="DUF4174" evidence="4">
    <location>
        <begin position="23"/>
        <end position="139"/>
    </location>
</feature>
<evidence type="ECO:0000313" key="5">
    <source>
        <dbReference type="EMBL" id="TXF88293.1"/>
    </source>
</evidence>
<evidence type="ECO:0000256" key="1">
    <source>
        <dbReference type="ARBA" id="ARBA00022729"/>
    </source>
</evidence>
<name>A0A5C7FFC0_9BACT</name>
<dbReference type="Pfam" id="PF13778">
    <property type="entry name" value="DUF4174"/>
    <property type="match status" value="1"/>
</dbReference>
<dbReference type="Proteomes" id="UP000321907">
    <property type="component" value="Unassembled WGS sequence"/>
</dbReference>
<feature type="signal peptide" evidence="3">
    <location>
        <begin position="1"/>
        <end position="20"/>
    </location>
</feature>
<dbReference type="InterPro" id="IPR025232">
    <property type="entry name" value="DUF4174"/>
</dbReference>
<organism evidence="5 6">
    <name type="scientific">Neolewinella aurantiaca</name>
    <dbReference type="NCBI Taxonomy" id="2602767"/>
    <lineage>
        <taxon>Bacteria</taxon>
        <taxon>Pseudomonadati</taxon>
        <taxon>Bacteroidota</taxon>
        <taxon>Saprospiria</taxon>
        <taxon>Saprospirales</taxon>
        <taxon>Lewinellaceae</taxon>
        <taxon>Neolewinella</taxon>
    </lineage>
</organism>
<keyword evidence="6" id="KW-1185">Reference proteome</keyword>
<accession>A0A5C7FFC0</accession>
<dbReference type="EMBL" id="VOXD01000024">
    <property type="protein sequence ID" value="TXF88293.1"/>
    <property type="molecule type" value="Genomic_DNA"/>
</dbReference>
<keyword evidence="1 3" id="KW-0732">Signal</keyword>
<reference evidence="5 6" key="1">
    <citation type="submission" date="2019-08" db="EMBL/GenBank/DDBJ databases">
        <title>Lewinella sp. strain SSH13 Genome sequencing and assembly.</title>
        <authorList>
            <person name="Kim I."/>
        </authorList>
    </citation>
    <scope>NUCLEOTIDE SEQUENCE [LARGE SCALE GENOMIC DNA]</scope>
    <source>
        <strain evidence="5 6">SSH13</strain>
    </source>
</reference>
<dbReference type="OrthoDB" id="7362103at2"/>
<evidence type="ECO:0000259" key="4">
    <source>
        <dbReference type="Pfam" id="PF13778"/>
    </source>
</evidence>
<dbReference type="AlphaFoldDB" id="A0A5C7FFC0"/>
<comment type="caution">
    <text evidence="5">The sequence shown here is derived from an EMBL/GenBank/DDBJ whole genome shotgun (WGS) entry which is preliminary data.</text>
</comment>
<proteinExistence type="predicted"/>
<dbReference type="Gene3D" id="3.40.30.10">
    <property type="entry name" value="Glutaredoxin"/>
    <property type="match status" value="1"/>
</dbReference>
<evidence type="ECO:0000313" key="6">
    <source>
        <dbReference type="Proteomes" id="UP000321907"/>
    </source>
</evidence>
<protein>
    <submittedName>
        <fullName evidence="5">DUF4174 domain-containing protein</fullName>
    </submittedName>
</protein>
<dbReference type="RefSeq" id="WP_147931581.1">
    <property type="nucleotide sequence ID" value="NZ_VOXD01000024.1"/>
</dbReference>
<gene>
    <name evidence="5" type="ORF">FUA23_15040</name>
</gene>
<sequence>MKALLFFTLLTLCSSVPLDAQSLNSYRWKSRVVLLFTPTPEDPVFQRQVELLYGQVDELEERNVVFMFITPDGKFENTGRFLDQAASQKMYQKFGAEEFQVELVLVGLDGHEKFRARNRITPPSVLMNLIDTMPMRAAEIRGKGNRSQIANKKSGTAEIRRNY</sequence>